<keyword evidence="1" id="KW-1133">Transmembrane helix</keyword>
<comment type="caution">
    <text evidence="3">The sequence shown here is derived from an EMBL/GenBank/DDBJ whole genome shotgun (WGS) entry which is preliminary data.</text>
</comment>
<dbReference type="EMBL" id="SDOX01000011">
    <property type="protein sequence ID" value="TFJ85673.1"/>
    <property type="molecule type" value="Genomic_DNA"/>
</dbReference>
<evidence type="ECO:0000259" key="2">
    <source>
        <dbReference type="PROSITE" id="PS51186"/>
    </source>
</evidence>
<protein>
    <recommendedName>
        <fullName evidence="2">N-acetyltransferase domain-containing protein</fullName>
    </recommendedName>
</protein>
<keyword evidence="1" id="KW-0812">Transmembrane</keyword>
<feature type="domain" description="N-acetyltransferase" evidence="2">
    <location>
        <begin position="129"/>
        <end position="294"/>
    </location>
</feature>
<keyword evidence="4" id="KW-1185">Reference proteome</keyword>
<dbReference type="GO" id="GO:1990189">
    <property type="term" value="F:protein N-terminal-serine acetyltransferase activity"/>
    <property type="evidence" value="ECO:0007669"/>
    <property type="project" value="TreeGrafter"/>
</dbReference>
<dbReference type="PANTHER" id="PTHR43441">
    <property type="entry name" value="RIBOSOMAL-PROTEIN-SERINE ACETYLTRANSFERASE"/>
    <property type="match status" value="1"/>
</dbReference>
<proteinExistence type="predicted"/>
<dbReference type="InterPro" id="IPR000182">
    <property type="entry name" value="GNAT_dom"/>
</dbReference>
<sequence length="341" mass="38073">MATSPFFSVVQGFLNGTAEPYQWGILAGCLVYITGVVVVLYLLVAGGSFERMREQAEAYKQLGVKALQVPLTSKPRLYEALLEASRSLPRRPRLDKGCLRGRGVELRLIETGDEVQAADEKGALARTLFGISDGSPRYGHGGYDPIEQIWRWLPENLGPPEGALEMRKFLDRTMRAREADSATFYVLDQPSGYVIGMASILENTPTHLRAEIGDMWLTPAFRGTYAGLEAGQLLLRFLFETLGYRRVEWRCDADNYAAQKAAERMGFVKEGVLRKHMIWREANRDTVLYALANSDWRDSAASQIEARLEQLFEDVKGLQKTEANAKIGAARDNSASAKKDK</sequence>
<dbReference type="InterPro" id="IPR016181">
    <property type="entry name" value="Acyl_CoA_acyltransferase"/>
</dbReference>
<reference evidence="3 4" key="1">
    <citation type="submission" date="2019-01" db="EMBL/GenBank/DDBJ databases">
        <title>Nuclear Genome Assembly of the Microalgal Biofuel strain Nannochloropsis salina CCMP1776.</title>
        <authorList>
            <person name="Hovde B."/>
        </authorList>
    </citation>
    <scope>NUCLEOTIDE SEQUENCE [LARGE SCALE GENOMIC DNA]</scope>
    <source>
        <strain evidence="3 4">CCMP1776</strain>
    </source>
</reference>
<organism evidence="3 4">
    <name type="scientific">Nannochloropsis salina CCMP1776</name>
    <dbReference type="NCBI Taxonomy" id="1027361"/>
    <lineage>
        <taxon>Eukaryota</taxon>
        <taxon>Sar</taxon>
        <taxon>Stramenopiles</taxon>
        <taxon>Ochrophyta</taxon>
        <taxon>Eustigmatophyceae</taxon>
        <taxon>Eustigmatales</taxon>
        <taxon>Monodopsidaceae</taxon>
        <taxon>Microchloropsis</taxon>
        <taxon>Microchloropsis salina</taxon>
    </lineage>
</organism>
<dbReference type="AlphaFoldDB" id="A0A4D9D6N5"/>
<dbReference type="SUPFAM" id="SSF55729">
    <property type="entry name" value="Acyl-CoA N-acyltransferases (Nat)"/>
    <property type="match status" value="1"/>
</dbReference>
<keyword evidence="1" id="KW-0472">Membrane</keyword>
<evidence type="ECO:0000313" key="4">
    <source>
        <dbReference type="Proteomes" id="UP000355283"/>
    </source>
</evidence>
<dbReference type="GO" id="GO:0008999">
    <property type="term" value="F:protein-N-terminal-alanine acetyltransferase activity"/>
    <property type="evidence" value="ECO:0007669"/>
    <property type="project" value="TreeGrafter"/>
</dbReference>
<evidence type="ECO:0000256" key="1">
    <source>
        <dbReference type="SAM" id="Phobius"/>
    </source>
</evidence>
<dbReference type="PANTHER" id="PTHR43441:SF2">
    <property type="entry name" value="FAMILY ACETYLTRANSFERASE, PUTATIVE (AFU_ORTHOLOGUE AFUA_7G00850)-RELATED"/>
    <property type="match status" value="1"/>
</dbReference>
<feature type="transmembrane region" description="Helical" evidence="1">
    <location>
        <begin position="20"/>
        <end position="44"/>
    </location>
</feature>
<dbReference type="Pfam" id="PF13302">
    <property type="entry name" value="Acetyltransf_3"/>
    <property type="match status" value="1"/>
</dbReference>
<dbReference type="OrthoDB" id="41238at2759"/>
<accession>A0A4D9D6N5</accession>
<dbReference type="InterPro" id="IPR051908">
    <property type="entry name" value="Ribosomal_N-acetyltransferase"/>
</dbReference>
<name>A0A4D9D6N5_9STRA</name>
<dbReference type="Proteomes" id="UP000355283">
    <property type="component" value="Unassembled WGS sequence"/>
</dbReference>
<gene>
    <name evidence="3" type="ORF">NSK_003181</name>
</gene>
<dbReference type="PROSITE" id="PS51186">
    <property type="entry name" value="GNAT"/>
    <property type="match status" value="1"/>
</dbReference>
<evidence type="ECO:0000313" key="3">
    <source>
        <dbReference type="EMBL" id="TFJ85673.1"/>
    </source>
</evidence>
<dbReference type="Gene3D" id="3.40.630.30">
    <property type="match status" value="1"/>
</dbReference>